<reference evidence="2 3" key="1">
    <citation type="submission" date="2020-08" db="EMBL/GenBank/DDBJ databases">
        <title>Sequencing the genomes of 1000 actinobacteria strains.</title>
        <authorList>
            <person name="Klenk H.-P."/>
        </authorList>
    </citation>
    <scope>NUCLEOTIDE SEQUENCE [LARGE SCALE GENOMIC DNA]</scope>
    <source>
        <strain evidence="2 3">DSM 45258</strain>
    </source>
</reference>
<sequence length="232" mass="25254">MMVPDSPAEALGSHAPSVRDTLIEVVRSVHGRFAEAHSVSRSRYGMGFGSQWRDLLDDADDELTKHGFQSHTLTPGGHEIPVVNDCLVYVWRVPDDPDAVSKFAASPTRQSGFAALPPPAMLFEPAFADDVESTEDDADTAETETMLEAVHDTMPLVLVMVWSTPRLLQSIEWAVADLDDAGKVKLRGQECIWEPELVAADVASDGESFDSGTPVQPTVEPRKQEGTDPDAR</sequence>
<feature type="region of interest" description="Disordered" evidence="1">
    <location>
        <begin position="203"/>
        <end position="232"/>
    </location>
</feature>
<dbReference type="EMBL" id="JACHWS010000001">
    <property type="protein sequence ID" value="MBB3036281.1"/>
    <property type="molecule type" value="Genomic_DNA"/>
</dbReference>
<dbReference type="RefSeq" id="WP_232322953.1">
    <property type="nucleotide sequence ID" value="NZ_BDDI01000007.1"/>
</dbReference>
<dbReference type="Proteomes" id="UP000567922">
    <property type="component" value="Unassembled WGS sequence"/>
</dbReference>
<gene>
    <name evidence="2" type="ORF">FHU29_000715</name>
</gene>
<comment type="caution">
    <text evidence="2">The sequence shown here is derived from an EMBL/GenBank/DDBJ whole genome shotgun (WGS) entry which is preliminary data.</text>
</comment>
<feature type="compositionally biased region" description="Basic and acidic residues" evidence="1">
    <location>
        <begin position="220"/>
        <end position="232"/>
    </location>
</feature>
<proteinExistence type="predicted"/>
<evidence type="ECO:0000313" key="3">
    <source>
        <dbReference type="Proteomes" id="UP000567922"/>
    </source>
</evidence>
<keyword evidence="3" id="KW-1185">Reference proteome</keyword>
<protein>
    <submittedName>
        <fullName evidence="2">Uncharacterized protein</fullName>
    </submittedName>
</protein>
<evidence type="ECO:0000256" key="1">
    <source>
        <dbReference type="SAM" id="MobiDB-lite"/>
    </source>
</evidence>
<dbReference type="AlphaFoldDB" id="A0A839RJV7"/>
<evidence type="ECO:0000313" key="2">
    <source>
        <dbReference type="EMBL" id="MBB3036281.1"/>
    </source>
</evidence>
<accession>A0A839RJV7</accession>
<name>A0A839RJV7_9ACTN</name>
<organism evidence="2 3">
    <name type="scientific">Hoyosella altamirensis</name>
    <dbReference type="NCBI Taxonomy" id="616997"/>
    <lineage>
        <taxon>Bacteria</taxon>
        <taxon>Bacillati</taxon>
        <taxon>Actinomycetota</taxon>
        <taxon>Actinomycetes</taxon>
        <taxon>Mycobacteriales</taxon>
        <taxon>Hoyosellaceae</taxon>
        <taxon>Hoyosella</taxon>
    </lineage>
</organism>